<dbReference type="RefSeq" id="XP_016237610.1">
    <property type="nucleotide sequence ID" value="XM_016378933.1"/>
</dbReference>
<dbReference type="GO" id="GO:0016747">
    <property type="term" value="F:acyltransferase activity, transferring groups other than amino-acyl groups"/>
    <property type="evidence" value="ECO:0007669"/>
    <property type="project" value="InterPro"/>
</dbReference>
<feature type="domain" description="Acyltransferase 3" evidence="2">
    <location>
        <begin position="5"/>
        <end position="129"/>
    </location>
</feature>
<proteinExistence type="predicted"/>
<sequence length="173" mass="20168">MGRIRWLDGLQGIAAIVVAFNHYFNGEIQAPFRSFWDDPPENNRLVFQLFPIRLIFAVYGMVPFFMVIAGYAMSAKFLRLSYTAGSEIFLFHHLQTAAIRKFLRIYLLVLALAVLSQLLYFCGLFNWNFPDNVLRGTKPWKSPREHVLYVARYLLDNMDIVIFQWNEGHNGQV</sequence>
<feature type="transmembrane region" description="Helical" evidence="1">
    <location>
        <begin position="45"/>
        <end position="72"/>
    </location>
</feature>
<accession>A0A0D2C133</accession>
<evidence type="ECO:0000313" key="4">
    <source>
        <dbReference type="Proteomes" id="UP000053328"/>
    </source>
</evidence>
<gene>
    <name evidence="3" type="ORF">PV08_04588</name>
</gene>
<keyword evidence="1" id="KW-1133">Transmembrane helix</keyword>
<dbReference type="VEuPathDB" id="FungiDB:PV08_04588"/>
<evidence type="ECO:0000256" key="1">
    <source>
        <dbReference type="SAM" id="Phobius"/>
    </source>
</evidence>
<dbReference type="OrthoDB" id="5819582at2759"/>
<protein>
    <recommendedName>
        <fullName evidence="2">Acyltransferase 3 domain-containing protein</fullName>
    </recommendedName>
</protein>
<dbReference type="Proteomes" id="UP000053328">
    <property type="component" value="Unassembled WGS sequence"/>
</dbReference>
<keyword evidence="1" id="KW-0812">Transmembrane</keyword>
<keyword evidence="1" id="KW-0472">Membrane</keyword>
<dbReference type="GeneID" id="27331671"/>
<feature type="transmembrane region" description="Helical" evidence="1">
    <location>
        <begin position="7"/>
        <end position="25"/>
    </location>
</feature>
<keyword evidence="4" id="KW-1185">Reference proteome</keyword>
<dbReference type="STRING" id="91928.A0A0D2C133"/>
<dbReference type="InterPro" id="IPR002656">
    <property type="entry name" value="Acyl_transf_3_dom"/>
</dbReference>
<dbReference type="Pfam" id="PF01757">
    <property type="entry name" value="Acyl_transf_3"/>
    <property type="match status" value="1"/>
</dbReference>
<dbReference type="HOGENOM" id="CLU_1547589_0_0_1"/>
<evidence type="ECO:0000313" key="3">
    <source>
        <dbReference type="EMBL" id="KIW17394.1"/>
    </source>
</evidence>
<feature type="transmembrane region" description="Helical" evidence="1">
    <location>
        <begin position="105"/>
        <end position="127"/>
    </location>
</feature>
<reference evidence="3 4" key="1">
    <citation type="submission" date="2015-01" db="EMBL/GenBank/DDBJ databases">
        <title>The Genome Sequence of Exophiala spinifera CBS89968.</title>
        <authorList>
            <consortium name="The Broad Institute Genomics Platform"/>
            <person name="Cuomo C."/>
            <person name="de Hoog S."/>
            <person name="Gorbushina A."/>
            <person name="Stielow B."/>
            <person name="Teixiera M."/>
            <person name="Abouelleil A."/>
            <person name="Chapman S.B."/>
            <person name="Priest M."/>
            <person name="Young S.K."/>
            <person name="Wortman J."/>
            <person name="Nusbaum C."/>
            <person name="Birren B."/>
        </authorList>
    </citation>
    <scope>NUCLEOTIDE SEQUENCE [LARGE SCALE GENOMIC DNA]</scope>
    <source>
        <strain evidence="3 4">CBS 89968</strain>
    </source>
</reference>
<evidence type="ECO:0000259" key="2">
    <source>
        <dbReference type="Pfam" id="PF01757"/>
    </source>
</evidence>
<dbReference type="AlphaFoldDB" id="A0A0D2C133"/>
<name>A0A0D2C133_9EURO</name>
<dbReference type="EMBL" id="KN847494">
    <property type="protein sequence ID" value="KIW17394.1"/>
    <property type="molecule type" value="Genomic_DNA"/>
</dbReference>
<organism evidence="3 4">
    <name type="scientific">Exophiala spinifera</name>
    <dbReference type="NCBI Taxonomy" id="91928"/>
    <lineage>
        <taxon>Eukaryota</taxon>
        <taxon>Fungi</taxon>
        <taxon>Dikarya</taxon>
        <taxon>Ascomycota</taxon>
        <taxon>Pezizomycotina</taxon>
        <taxon>Eurotiomycetes</taxon>
        <taxon>Chaetothyriomycetidae</taxon>
        <taxon>Chaetothyriales</taxon>
        <taxon>Herpotrichiellaceae</taxon>
        <taxon>Exophiala</taxon>
    </lineage>
</organism>